<keyword evidence="2" id="KW-0560">Oxidoreductase</keyword>
<dbReference type="Pfam" id="PF07992">
    <property type="entry name" value="Pyr_redox_2"/>
    <property type="match status" value="1"/>
</dbReference>
<dbReference type="InterPro" id="IPR036188">
    <property type="entry name" value="FAD/NAD-bd_sf"/>
</dbReference>
<sequence>MHYRQQGDEAEQSIATHHLFLFIGAQPNTSWLQTCGVEVDSKGFVLTRTDVPEGAMRSLPLQTSVDGVFAIGDVRAGSIKRVAAAVGEGAAVVAQIHSFLTATAR</sequence>
<dbReference type="GO" id="GO:0016491">
    <property type="term" value="F:oxidoreductase activity"/>
    <property type="evidence" value="ECO:0007669"/>
    <property type="project" value="UniProtKB-KW"/>
</dbReference>
<evidence type="ECO:0000313" key="5">
    <source>
        <dbReference type="Proteomes" id="UP000484381"/>
    </source>
</evidence>
<gene>
    <name evidence="4" type="ORF">GCT13_41220</name>
</gene>
<protein>
    <recommendedName>
        <fullName evidence="3">FAD/NAD(P)-binding domain-containing protein</fullName>
    </recommendedName>
</protein>
<dbReference type="EMBL" id="WHNP01000088">
    <property type="protein sequence ID" value="MPW23032.1"/>
    <property type="molecule type" value="Genomic_DNA"/>
</dbReference>
<dbReference type="Proteomes" id="UP000484381">
    <property type="component" value="Unassembled WGS sequence"/>
</dbReference>
<evidence type="ECO:0000256" key="1">
    <source>
        <dbReference type="ARBA" id="ARBA00022630"/>
    </source>
</evidence>
<evidence type="ECO:0000313" key="4">
    <source>
        <dbReference type="EMBL" id="MPW23032.1"/>
    </source>
</evidence>
<feature type="domain" description="FAD/NAD(P)-binding" evidence="3">
    <location>
        <begin position="9"/>
        <end position="89"/>
    </location>
</feature>
<reference evidence="4 5" key="1">
    <citation type="submission" date="2019-10" db="EMBL/GenBank/DDBJ databases">
        <title>Paraburkholderia sp. isolated from nodules of Mimosa pudica from Brazilian Atlantic Forest soils.</title>
        <authorList>
            <person name="Paulitsch F."/>
            <person name="Hungria M."/>
            <person name="Dall'Agnol R."/>
        </authorList>
    </citation>
    <scope>NUCLEOTIDE SEQUENCE [LARGE SCALE GENOMIC DNA]</scope>
    <source>
        <strain evidence="4 5">CNPSo 3157</strain>
    </source>
</reference>
<dbReference type="InterPro" id="IPR050097">
    <property type="entry name" value="Ferredoxin-NADP_redctase_2"/>
</dbReference>
<evidence type="ECO:0000259" key="3">
    <source>
        <dbReference type="Pfam" id="PF07992"/>
    </source>
</evidence>
<name>A0A7X1NJK5_9BURK</name>
<evidence type="ECO:0000256" key="2">
    <source>
        <dbReference type="ARBA" id="ARBA00023002"/>
    </source>
</evidence>
<accession>A0A7X1NJK5</accession>
<dbReference type="SUPFAM" id="SSF51905">
    <property type="entry name" value="FAD/NAD(P)-binding domain"/>
    <property type="match status" value="1"/>
</dbReference>
<dbReference type="AlphaFoldDB" id="A0A7X1NJK5"/>
<proteinExistence type="predicted"/>
<organism evidence="4 5">
    <name type="scientific">Paraburkholderia franconis</name>
    <dbReference type="NCBI Taxonomy" id="2654983"/>
    <lineage>
        <taxon>Bacteria</taxon>
        <taxon>Pseudomonadati</taxon>
        <taxon>Pseudomonadota</taxon>
        <taxon>Betaproteobacteria</taxon>
        <taxon>Burkholderiales</taxon>
        <taxon>Burkholderiaceae</taxon>
        <taxon>Paraburkholderia</taxon>
    </lineage>
</organism>
<keyword evidence="1" id="KW-0285">Flavoprotein</keyword>
<dbReference type="PANTHER" id="PTHR48105">
    <property type="entry name" value="THIOREDOXIN REDUCTASE 1-RELATED-RELATED"/>
    <property type="match status" value="1"/>
</dbReference>
<dbReference type="Gene3D" id="3.50.50.60">
    <property type="entry name" value="FAD/NAD(P)-binding domain"/>
    <property type="match status" value="1"/>
</dbReference>
<comment type="caution">
    <text evidence="4">The sequence shown here is derived from an EMBL/GenBank/DDBJ whole genome shotgun (WGS) entry which is preliminary data.</text>
</comment>
<dbReference type="InterPro" id="IPR023753">
    <property type="entry name" value="FAD/NAD-binding_dom"/>
</dbReference>
<dbReference type="PRINTS" id="PR00368">
    <property type="entry name" value="FADPNR"/>
</dbReference>
<keyword evidence="5" id="KW-1185">Reference proteome</keyword>